<evidence type="ECO:0000313" key="2">
    <source>
        <dbReference type="EMBL" id="TDL19607.1"/>
    </source>
</evidence>
<keyword evidence="3" id="KW-1185">Reference proteome</keyword>
<dbReference type="AlphaFoldDB" id="A0A4Y7PW27"/>
<dbReference type="Pfam" id="PF12937">
    <property type="entry name" value="F-box-like"/>
    <property type="match status" value="1"/>
</dbReference>
<dbReference type="OrthoDB" id="2269034at2759"/>
<sequence length="521" mass="59588">MIPSHVDPKHLEAFILVLTRAKEFTGQLHQQNIWYDGNPSNSNDPSKLLDELKVLKAHKETMLRLRKSLEKRILLLQEPCNAITRQTGIKTLPPEILSPIFLLSCTSIGWDGEENQQAIHLSHVCRQFRQVALQTAALWTHLDNNQPLPETEEFLRRSGSSPLNITCRTGAWIDEFPEFLANISSHSLRWSEIDLRLEWPSADGLDDDTREHGLAFYRPNLPLPNLTSVHHTFFDDPFESLSEPWFDTPWLLPSLRSYTAVNVMPKPEFLSGSLTRCSLAWKQCSLDDEVDYDDLAPLIQTLECLKALQHLSFSFTDITFVLKASELPTATLPHVETLVLEAKGRLDVENVVTSLLLHLKLPNLCNLSWSADVTTESGDLHGLLYLSRGPTPSLSRLRRLQLADKRSQTSDMLETIISQCTSLLDLTLCIPDAELFSHERYFKQRREETFMRQFPLQTLTLKGWNAVSRGDLRCLVDTLRRGPNWDTFRRLEVNCCKCLSEDFLLSIEDMAEGKLKWTTPF</sequence>
<accession>A0A4Y7PW27</accession>
<dbReference type="EMBL" id="ML170195">
    <property type="protein sequence ID" value="TDL19607.1"/>
    <property type="molecule type" value="Genomic_DNA"/>
</dbReference>
<dbReference type="Gene3D" id="1.20.1280.50">
    <property type="match status" value="1"/>
</dbReference>
<dbReference type="VEuPathDB" id="FungiDB:BD410DRAFT_841962"/>
<reference evidence="2 3" key="1">
    <citation type="submission" date="2018-06" db="EMBL/GenBank/DDBJ databases">
        <title>A transcriptomic atlas of mushroom development highlights an independent origin of complex multicellularity.</title>
        <authorList>
            <consortium name="DOE Joint Genome Institute"/>
            <person name="Krizsan K."/>
            <person name="Almasi E."/>
            <person name="Merenyi Z."/>
            <person name="Sahu N."/>
            <person name="Viragh M."/>
            <person name="Koszo T."/>
            <person name="Mondo S."/>
            <person name="Kiss B."/>
            <person name="Balint B."/>
            <person name="Kues U."/>
            <person name="Barry K."/>
            <person name="Hegedus J.C."/>
            <person name="Henrissat B."/>
            <person name="Johnson J."/>
            <person name="Lipzen A."/>
            <person name="Ohm R."/>
            <person name="Nagy I."/>
            <person name="Pangilinan J."/>
            <person name="Yan J."/>
            <person name="Xiong Y."/>
            <person name="Grigoriev I.V."/>
            <person name="Hibbett D.S."/>
            <person name="Nagy L.G."/>
        </authorList>
    </citation>
    <scope>NUCLEOTIDE SEQUENCE [LARGE SCALE GENOMIC DNA]</scope>
    <source>
        <strain evidence="2 3">SZMC22713</strain>
    </source>
</reference>
<protein>
    <recommendedName>
        <fullName evidence="1">F-box domain-containing protein</fullName>
    </recommendedName>
</protein>
<evidence type="ECO:0000313" key="3">
    <source>
        <dbReference type="Proteomes" id="UP000294933"/>
    </source>
</evidence>
<name>A0A4Y7PW27_9AGAM</name>
<dbReference type="Proteomes" id="UP000294933">
    <property type="component" value="Unassembled WGS sequence"/>
</dbReference>
<evidence type="ECO:0000259" key="1">
    <source>
        <dbReference type="Pfam" id="PF12937"/>
    </source>
</evidence>
<gene>
    <name evidence="2" type="ORF">BD410DRAFT_841962</name>
</gene>
<organism evidence="2 3">
    <name type="scientific">Rickenella mellea</name>
    <dbReference type="NCBI Taxonomy" id="50990"/>
    <lineage>
        <taxon>Eukaryota</taxon>
        <taxon>Fungi</taxon>
        <taxon>Dikarya</taxon>
        <taxon>Basidiomycota</taxon>
        <taxon>Agaricomycotina</taxon>
        <taxon>Agaricomycetes</taxon>
        <taxon>Hymenochaetales</taxon>
        <taxon>Rickenellaceae</taxon>
        <taxon>Rickenella</taxon>
    </lineage>
</organism>
<feature type="domain" description="F-box" evidence="1">
    <location>
        <begin position="90"/>
        <end position="143"/>
    </location>
</feature>
<dbReference type="STRING" id="50990.A0A4Y7PW27"/>
<dbReference type="InterPro" id="IPR001810">
    <property type="entry name" value="F-box_dom"/>
</dbReference>
<proteinExistence type="predicted"/>